<evidence type="ECO:0000313" key="2">
    <source>
        <dbReference type="EMBL" id="MXV17700.1"/>
    </source>
</evidence>
<keyword evidence="3" id="KW-1185">Reference proteome</keyword>
<accession>A0A7K1Y360</accession>
<dbReference type="AlphaFoldDB" id="A0A7K1Y360"/>
<organism evidence="2 3">
    <name type="scientific">Hufsiella ginkgonis</name>
    <dbReference type="NCBI Taxonomy" id="2695274"/>
    <lineage>
        <taxon>Bacteria</taxon>
        <taxon>Pseudomonadati</taxon>
        <taxon>Bacteroidota</taxon>
        <taxon>Sphingobacteriia</taxon>
        <taxon>Sphingobacteriales</taxon>
        <taxon>Sphingobacteriaceae</taxon>
        <taxon>Hufsiella</taxon>
    </lineage>
</organism>
<gene>
    <name evidence="2" type="ORF">GS398_20530</name>
</gene>
<evidence type="ECO:0000313" key="3">
    <source>
        <dbReference type="Proteomes" id="UP000451233"/>
    </source>
</evidence>
<comment type="caution">
    <text evidence="2">The sequence shown here is derived from an EMBL/GenBank/DDBJ whole genome shotgun (WGS) entry which is preliminary data.</text>
</comment>
<evidence type="ECO:0000256" key="1">
    <source>
        <dbReference type="SAM" id="MobiDB-lite"/>
    </source>
</evidence>
<feature type="region of interest" description="Disordered" evidence="1">
    <location>
        <begin position="84"/>
        <end position="114"/>
    </location>
</feature>
<dbReference type="RefSeq" id="WP_160908687.1">
    <property type="nucleotide sequence ID" value="NZ_WVHS01000005.1"/>
</dbReference>
<proteinExistence type="predicted"/>
<sequence>MKKDRSKASSADTRKQIKLALIASVAEVAASLGLDSKKIAKTISKSSAKLAKKFARSVKSTKTVAISAENVGAAPIVTKNRAAIKNSPKPSASRTVSVKKPKVKQEDAAAAPEV</sequence>
<protein>
    <submittedName>
        <fullName evidence="2">Uncharacterized protein</fullName>
    </submittedName>
</protein>
<reference evidence="2 3" key="1">
    <citation type="submission" date="2019-11" db="EMBL/GenBank/DDBJ databases">
        <title>Pedobacter sp. HMF7056 Genome sequencing and assembly.</title>
        <authorList>
            <person name="Kang H."/>
            <person name="Kim H."/>
            <person name="Joh K."/>
        </authorList>
    </citation>
    <scope>NUCLEOTIDE SEQUENCE [LARGE SCALE GENOMIC DNA]</scope>
    <source>
        <strain evidence="2 3">HMF7056</strain>
    </source>
</reference>
<name>A0A7K1Y360_9SPHI</name>
<dbReference type="Proteomes" id="UP000451233">
    <property type="component" value="Unassembled WGS sequence"/>
</dbReference>
<dbReference type="EMBL" id="WVHS01000005">
    <property type="protein sequence ID" value="MXV17700.1"/>
    <property type="molecule type" value="Genomic_DNA"/>
</dbReference>